<accession>A0ABU9VEY5</accession>
<keyword evidence="1" id="KW-0472">Membrane</keyword>
<keyword evidence="1" id="KW-0812">Transmembrane</keyword>
<name>A0ABU9VEY5_9BACI</name>
<protein>
    <submittedName>
        <fullName evidence="2">DUF624 domain-containing protein</fullName>
    </submittedName>
</protein>
<dbReference type="Pfam" id="PF04854">
    <property type="entry name" value="DUF624"/>
    <property type="match status" value="1"/>
</dbReference>
<keyword evidence="1" id="KW-1133">Transmembrane helix</keyword>
<proteinExistence type="predicted"/>
<gene>
    <name evidence="2" type="ORF">MKY91_04705</name>
</gene>
<feature type="transmembrane region" description="Helical" evidence="1">
    <location>
        <begin position="75"/>
        <end position="91"/>
    </location>
</feature>
<feature type="transmembrane region" description="Helical" evidence="1">
    <location>
        <begin position="103"/>
        <end position="130"/>
    </location>
</feature>
<evidence type="ECO:0000313" key="2">
    <source>
        <dbReference type="EMBL" id="MEN0642464.1"/>
    </source>
</evidence>
<reference evidence="2 3" key="1">
    <citation type="submission" date="2024-03" db="EMBL/GenBank/DDBJ databases">
        <title>Bacilli Hybrid Assemblies.</title>
        <authorList>
            <person name="Kovac J."/>
        </authorList>
    </citation>
    <scope>NUCLEOTIDE SEQUENCE [LARGE SCALE GENOMIC DNA]</scope>
    <source>
        <strain evidence="2 3">FSL R7-0666</strain>
    </source>
</reference>
<sequence>MNIMKVLYECSNWLAKVMYLHILWVVFTLAGLVVFGITPATMALCSVVHKWYDKDFDLPIFKHFYSAYKAQFKKSNILGLLLMGVGLFLYIDLKISEELIQSFYLHAVILFICFVYLITVIYMFTIFVRYELPLLTYFKQSLFIALARPMETIAIMLSLFILYFLFSFVPVLFIFAGSSIVFTPLVWFSYRACLLVEEKKLHVLNNTISHTK</sequence>
<evidence type="ECO:0000313" key="3">
    <source>
        <dbReference type="Proteomes" id="UP001418796"/>
    </source>
</evidence>
<keyword evidence="3" id="KW-1185">Reference proteome</keyword>
<dbReference type="InterPro" id="IPR006938">
    <property type="entry name" value="DUF624"/>
</dbReference>
<feature type="transmembrane region" description="Helical" evidence="1">
    <location>
        <begin position="20"/>
        <end position="44"/>
    </location>
</feature>
<organism evidence="2 3">
    <name type="scientific">Alkalicoccobacillus gibsonii</name>
    <dbReference type="NCBI Taxonomy" id="79881"/>
    <lineage>
        <taxon>Bacteria</taxon>
        <taxon>Bacillati</taxon>
        <taxon>Bacillota</taxon>
        <taxon>Bacilli</taxon>
        <taxon>Bacillales</taxon>
        <taxon>Bacillaceae</taxon>
        <taxon>Alkalicoccobacillus</taxon>
    </lineage>
</organism>
<dbReference type="RefSeq" id="WP_343129587.1">
    <property type="nucleotide sequence ID" value="NZ_JBCITK010000001.1"/>
</dbReference>
<feature type="transmembrane region" description="Helical" evidence="1">
    <location>
        <begin position="142"/>
        <end position="166"/>
    </location>
</feature>
<evidence type="ECO:0000256" key="1">
    <source>
        <dbReference type="SAM" id="Phobius"/>
    </source>
</evidence>
<feature type="transmembrane region" description="Helical" evidence="1">
    <location>
        <begin position="172"/>
        <end position="190"/>
    </location>
</feature>
<dbReference type="Proteomes" id="UP001418796">
    <property type="component" value="Unassembled WGS sequence"/>
</dbReference>
<comment type="caution">
    <text evidence="2">The sequence shown here is derived from an EMBL/GenBank/DDBJ whole genome shotgun (WGS) entry which is preliminary data.</text>
</comment>
<dbReference type="EMBL" id="JBCITK010000001">
    <property type="protein sequence ID" value="MEN0642464.1"/>
    <property type="molecule type" value="Genomic_DNA"/>
</dbReference>